<dbReference type="Gene3D" id="3.40.640.10">
    <property type="entry name" value="Type I PLP-dependent aspartate aminotransferase-like (Major domain)"/>
    <property type="match status" value="1"/>
</dbReference>
<comment type="caution">
    <text evidence="2">The sequence shown here is derived from an EMBL/GenBank/DDBJ whole genome shotgun (WGS) entry which is preliminary data.</text>
</comment>
<keyword evidence="3" id="KW-1185">Reference proteome</keyword>
<evidence type="ECO:0000256" key="1">
    <source>
        <dbReference type="SAM" id="MobiDB-lite"/>
    </source>
</evidence>
<dbReference type="PANTHER" id="PTHR14237:SF64">
    <property type="entry name" value="MOLYBDENUM COFACTOR SULFURASE-LIKE PROTEIN"/>
    <property type="match status" value="1"/>
</dbReference>
<reference evidence="2 3" key="1">
    <citation type="journal article" date="2023" name="Hortic Res">
        <title>Pangenome of water caltrop reveals structural variations and asymmetric subgenome divergence after allopolyploidization.</title>
        <authorList>
            <person name="Zhang X."/>
            <person name="Chen Y."/>
            <person name="Wang L."/>
            <person name="Yuan Y."/>
            <person name="Fang M."/>
            <person name="Shi L."/>
            <person name="Lu R."/>
            <person name="Comes H.P."/>
            <person name="Ma Y."/>
            <person name="Chen Y."/>
            <person name="Huang G."/>
            <person name="Zhou Y."/>
            <person name="Zheng Z."/>
            <person name="Qiu Y."/>
        </authorList>
    </citation>
    <scope>NUCLEOTIDE SEQUENCE [LARGE SCALE GENOMIC DNA]</scope>
    <source>
        <strain evidence="2">F231</strain>
    </source>
</reference>
<accession>A0AAN7LPW2</accession>
<evidence type="ECO:0000313" key="3">
    <source>
        <dbReference type="Proteomes" id="UP001346149"/>
    </source>
</evidence>
<dbReference type="SUPFAM" id="SSF53383">
    <property type="entry name" value="PLP-dependent transferases"/>
    <property type="match status" value="1"/>
</dbReference>
<evidence type="ECO:0008006" key="4">
    <source>
        <dbReference type="Google" id="ProtNLM"/>
    </source>
</evidence>
<gene>
    <name evidence="2" type="ORF">SAY86_020493</name>
</gene>
<evidence type="ECO:0000313" key="2">
    <source>
        <dbReference type="EMBL" id="KAK4789174.1"/>
    </source>
</evidence>
<dbReference type="AlphaFoldDB" id="A0AAN7LPW2"/>
<name>A0AAN7LPW2_TRANT</name>
<dbReference type="EMBL" id="JAXQNO010000011">
    <property type="protein sequence ID" value="KAK4789174.1"/>
    <property type="molecule type" value="Genomic_DNA"/>
</dbReference>
<dbReference type="InterPro" id="IPR015424">
    <property type="entry name" value="PyrdxlP-dep_Trfase"/>
</dbReference>
<feature type="compositionally biased region" description="Acidic residues" evidence="1">
    <location>
        <begin position="551"/>
        <end position="561"/>
    </location>
</feature>
<feature type="region of interest" description="Disordered" evidence="1">
    <location>
        <begin position="548"/>
        <end position="568"/>
    </location>
</feature>
<sequence>MSSRCAGEASAGVCFHGCSPFFTHPSEEKPPTIAATFRSDFAASVASSLNPTSSFTNHESLPSLHESFSGFATAFPQFSDTERADRIRDREYPHLSSAGHVCLDYSTGHGLFSYSQQCINCGSTASAPSSSSSHTPSELMISTTTGFFEISYKPVVLGAQLAHGGPESEMEASARKRITRFMNLSEDDYTVVFVSNQTSAFRIVADSYPFQSHRNLLTVYDHESEAVESMIKSSTKRGAKVKSTEFSWPNLKIYAEKLKNLLVGNNSAAISVERISALDNQWVAVHFVCDVLYTHLTGKGSRRKSSKMKGLFVFPLQSRISGSLYSYSWMAMARENGWHILLDACSIGPKDMETLGLSLFKPEFLVCSFYKVFGDNPSGLACLFVKKSSASILKSSSDACTSTIGVASLVPSLAMAREGTMPLPKIVEVEEMKAGPEIQFRGLDHADVLGRILINSRGRYLINWLVNALLRLRHPDSAEEDSPHRSLVRIYGPKVMFERGPAVAFNVFDWKGERIDPKLVQKLADRFSITLSYGFLRHVWFRASGEKSDEGREEEEEEEEDGAGRGGRSPRRVCVVTAAVGFLTNFEDVYRVWAFVSRFLDADFVEKERWRYTALNQQMVEV</sequence>
<organism evidence="2 3">
    <name type="scientific">Trapa natans</name>
    <name type="common">Water chestnut</name>
    <dbReference type="NCBI Taxonomy" id="22666"/>
    <lineage>
        <taxon>Eukaryota</taxon>
        <taxon>Viridiplantae</taxon>
        <taxon>Streptophyta</taxon>
        <taxon>Embryophyta</taxon>
        <taxon>Tracheophyta</taxon>
        <taxon>Spermatophyta</taxon>
        <taxon>Magnoliopsida</taxon>
        <taxon>eudicotyledons</taxon>
        <taxon>Gunneridae</taxon>
        <taxon>Pentapetalae</taxon>
        <taxon>rosids</taxon>
        <taxon>malvids</taxon>
        <taxon>Myrtales</taxon>
        <taxon>Lythraceae</taxon>
        <taxon>Trapa</taxon>
    </lineage>
</organism>
<dbReference type="PANTHER" id="PTHR14237">
    <property type="entry name" value="MOLYBDOPTERIN COFACTOR SULFURASE MOSC"/>
    <property type="match status" value="1"/>
</dbReference>
<proteinExistence type="predicted"/>
<dbReference type="Proteomes" id="UP001346149">
    <property type="component" value="Unassembled WGS sequence"/>
</dbReference>
<dbReference type="InterPro" id="IPR015421">
    <property type="entry name" value="PyrdxlP-dep_Trfase_major"/>
</dbReference>
<protein>
    <recommendedName>
        <fullName evidence="4">Molybdenum cofactor sulfurase</fullName>
    </recommendedName>
</protein>